<evidence type="ECO:0000313" key="8">
    <source>
        <dbReference type="Proteomes" id="UP000564885"/>
    </source>
</evidence>
<feature type="transmembrane region" description="Helical" evidence="6">
    <location>
        <begin position="135"/>
        <end position="156"/>
    </location>
</feature>
<evidence type="ECO:0000256" key="5">
    <source>
        <dbReference type="ARBA" id="ARBA00023136"/>
    </source>
</evidence>
<feature type="transmembrane region" description="Helical" evidence="6">
    <location>
        <begin position="313"/>
        <end position="335"/>
    </location>
</feature>
<feature type="transmembrane region" description="Helical" evidence="6">
    <location>
        <begin position="162"/>
        <end position="179"/>
    </location>
</feature>
<comment type="subcellular location">
    <subcellularLocation>
        <location evidence="1">Cell membrane</location>
        <topology evidence="1">Multi-pass membrane protein</topology>
    </subcellularLocation>
</comment>
<evidence type="ECO:0000256" key="1">
    <source>
        <dbReference type="ARBA" id="ARBA00004651"/>
    </source>
</evidence>
<comment type="caution">
    <text evidence="7">The sequence shown here is derived from an EMBL/GenBank/DDBJ whole genome shotgun (WGS) entry which is preliminary data.</text>
</comment>
<feature type="transmembrane region" description="Helical" evidence="6">
    <location>
        <begin position="72"/>
        <end position="94"/>
    </location>
</feature>
<evidence type="ECO:0000313" key="7">
    <source>
        <dbReference type="EMBL" id="NNM73173.1"/>
    </source>
</evidence>
<dbReference type="GO" id="GO:0005886">
    <property type="term" value="C:plasma membrane"/>
    <property type="evidence" value="ECO:0007669"/>
    <property type="project" value="UniProtKB-SubCell"/>
</dbReference>
<keyword evidence="2" id="KW-1003">Cell membrane</keyword>
<dbReference type="RefSeq" id="WP_171218662.1">
    <property type="nucleotide sequence ID" value="NZ_JABEPP010000003.1"/>
</dbReference>
<gene>
    <name evidence="7" type="ORF">HJG44_12360</name>
</gene>
<feature type="transmembrane region" description="Helical" evidence="6">
    <location>
        <begin position="372"/>
        <end position="394"/>
    </location>
</feature>
<reference evidence="7 8" key="1">
    <citation type="submission" date="2020-04" db="EMBL/GenBank/DDBJ databases">
        <title>Enterovirga sp. isolate from soil.</title>
        <authorList>
            <person name="Chea S."/>
            <person name="Kim D.-U."/>
        </authorList>
    </citation>
    <scope>NUCLEOTIDE SEQUENCE [LARGE SCALE GENOMIC DNA]</scope>
    <source>
        <strain evidence="7 8">DB1703</strain>
    </source>
</reference>
<dbReference type="PANTHER" id="PTHR30250">
    <property type="entry name" value="PST FAMILY PREDICTED COLANIC ACID TRANSPORTER"/>
    <property type="match status" value="1"/>
</dbReference>
<dbReference type="EMBL" id="JABEPP010000003">
    <property type="protein sequence ID" value="NNM73173.1"/>
    <property type="molecule type" value="Genomic_DNA"/>
</dbReference>
<keyword evidence="3 6" id="KW-0812">Transmembrane</keyword>
<feature type="transmembrane region" description="Helical" evidence="6">
    <location>
        <begin position="406"/>
        <end position="423"/>
    </location>
</feature>
<evidence type="ECO:0000256" key="4">
    <source>
        <dbReference type="ARBA" id="ARBA00022989"/>
    </source>
</evidence>
<evidence type="ECO:0000256" key="2">
    <source>
        <dbReference type="ARBA" id="ARBA00022475"/>
    </source>
</evidence>
<sequence length="473" mass="48981">MTFVAIFLVNAALSFALSLVVAHLVGPAAFGRYAVALAASVVINTALFEWLRLSTTRFYSERVRSEAPAVGATLDIAYATTAATVTAATALLLVSGADLGLPAGLLAASAAVGLSVGLFDYRTAQARARFLDRRYAALLLARGGLAFALSTGAAWLWRDPTAVLGGSAMAAVLTLALLRERGRTPHGRFDRALLARFARYALPLVAASAVYQLLPLLNRSVLAARSGFAEAGYFSLAGEIAVRLFQNLGSALDLALFQLAVRAEERDGAAAGERQTGRNLGMVAAVLLPSAIGLCVVWPNFEAIFVPSEFRGAVAAPMMFAVPAFAAYALVQYGLNPIFQIRHRTAPVIAAALAALAANLAFLFAWPAPAGAGPIAAVQLAGFGAGLAVLAALAIASRALVPWRDLALSAAAASAMGAALWPWRDALPPVPGLAAQVAAGMAIYGALALLLDIAGARSTLLPLSRRWIPASNR</sequence>
<feature type="transmembrane region" description="Helical" evidence="6">
    <location>
        <begin position="347"/>
        <end position="366"/>
    </location>
</feature>
<dbReference type="PANTHER" id="PTHR30250:SF11">
    <property type="entry name" value="O-ANTIGEN TRANSPORTER-RELATED"/>
    <property type="match status" value="1"/>
</dbReference>
<feature type="transmembrane region" description="Helical" evidence="6">
    <location>
        <begin position="100"/>
        <end position="123"/>
    </location>
</feature>
<proteinExistence type="predicted"/>
<accession>A0A849IGX5</accession>
<feature type="transmembrane region" description="Helical" evidence="6">
    <location>
        <begin position="435"/>
        <end position="456"/>
    </location>
</feature>
<dbReference type="Proteomes" id="UP000564885">
    <property type="component" value="Unassembled WGS sequence"/>
</dbReference>
<keyword evidence="4 6" id="KW-1133">Transmembrane helix</keyword>
<name>A0A849IGX5_9HYPH</name>
<feature type="transmembrane region" description="Helical" evidence="6">
    <location>
        <begin position="282"/>
        <end position="301"/>
    </location>
</feature>
<keyword evidence="8" id="KW-1185">Reference proteome</keyword>
<protein>
    <submittedName>
        <fullName evidence="7">Lipopolysaccharide biosynthesis protein</fullName>
    </submittedName>
</protein>
<keyword evidence="5 6" id="KW-0472">Membrane</keyword>
<feature type="transmembrane region" description="Helical" evidence="6">
    <location>
        <begin position="32"/>
        <end position="51"/>
    </location>
</feature>
<dbReference type="InterPro" id="IPR050833">
    <property type="entry name" value="Poly_Biosynth_Transport"/>
</dbReference>
<evidence type="ECO:0000256" key="3">
    <source>
        <dbReference type="ARBA" id="ARBA00022692"/>
    </source>
</evidence>
<evidence type="ECO:0000256" key="6">
    <source>
        <dbReference type="SAM" id="Phobius"/>
    </source>
</evidence>
<dbReference type="AlphaFoldDB" id="A0A849IGX5"/>
<organism evidence="7 8">
    <name type="scientific">Enterovirga aerilata</name>
    <dbReference type="NCBI Taxonomy" id="2730920"/>
    <lineage>
        <taxon>Bacteria</taxon>
        <taxon>Pseudomonadati</taxon>
        <taxon>Pseudomonadota</taxon>
        <taxon>Alphaproteobacteria</taxon>
        <taxon>Hyphomicrobiales</taxon>
        <taxon>Methylobacteriaceae</taxon>
        <taxon>Enterovirga</taxon>
    </lineage>
</organism>